<comment type="caution">
    <text evidence="18">The sequence shown here is derived from an EMBL/GenBank/DDBJ whole genome shotgun (WGS) entry which is preliminary data.</text>
</comment>
<accession>A0AA40F1X8</accession>
<dbReference type="Pfam" id="PF03443">
    <property type="entry name" value="AA9"/>
    <property type="match status" value="1"/>
</dbReference>
<dbReference type="Proteomes" id="UP001172155">
    <property type="component" value="Unassembled WGS sequence"/>
</dbReference>
<keyword evidence="9" id="KW-0503">Monooxygenase</keyword>
<name>A0AA40F1X8_9PEZI</name>
<feature type="domain" description="Auxiliary Activity family 9 catalytic" evidence="17">
    <location>
        <begin position="21"/>
        <end position="240"/>
    </location>
</feature>
<dbReference type="Gene3D" id="2.70.50.70">
    <property type="match status" value="1"/>
</dbReference>
<dbReference type="CDD" id="cd21175">
    <property type="entry name" value="LPMO_AA9"/>
    <property type="match status" value="1"/>
</dbReference>
<evidence type="ECO:0000256" key="14">
    <source>
        <dbReference type="ARBA" id="ARBA00045077"/>
    </source>
</evidence>
<evidence type="ECO:0000256" key="10">
    <source>
        <dbReference type="ARBA" id="ARBA00023157"/>
    </source>
</evidence>
<comment type="cofactor">
    <cofactor evidence="1">
        <name>Cu(2+)</name>
        <dbReference type="ChEBI" id="CHEBI:29036"/>
    </cofactor>
</comment>
<evidence type="ECO:0000256" key="16">
    <source>
        <dbReference type="SAM" id="SignalP"/>
    </source>
</evidence>
<evidence type="ECO:0000256" key="1">
    <source>
        <dbReference type="ARBA" id="ARBA00001973"/>
    </source>
</evidence>
<protein>
    <recommendedName>
        <fullName evidence="15">lytic cellulose monooxygenase (C4-dehydrogenating)</fullName>
        <ecNumber evidence="15">1.14.99.56</ecNumber>
    </recommendedName>
</protein>
<evidence type="ECO:0000256" key="2">
    <source>
        <dbReference type="ARBA" id="ARBA00004613"/>
    </source>
</evidence>
<feature type="signal peptide" evidence="16">
    <location>
        <begin position="1"/>
        <end position="20"/>
    </location>
</feature>
<evidence type="ECO:0000256" key="11">
    <source>
        <dbReference type="ARBA" id="ARBA00023277"/>
    </source>
</evidence>
<dbReference type="EMBL" id="JAUKUD010000003">
    <property type="protein sequence ID" value="KAK0749725.1"/>
    <property type="molecule type" value="Genomic_DNA"/>
</dbReference>
<keyword evidence="3" id="KW-0964">Secreted</keyword>
<dbReference type="GO" id="GO:0016787">
    <property type="term" value="F:hydrolase activity"/>
    <property type="evidence" value="ECO:0007669"/>
    <property type="project" value="UniProtKB-KW"/>
</dbReference>
<dbReference type="AlphaFoldDB" id="A0AA40F1X8"/>
<evidence type="ECO:0000256" key="5">
    <source>
        <dbReference type="ARBA" id="ARBA00022729"/>
    </source>
</evidence>
<keyword evidence="12" id="KW-0624">Polysaccharide degradation</keyword>
<dbReference type="GO" id="GO:0004497">
    <property type="term" value="F:monooxygenase activity"/>
    <property type="evidence" value="ECO:0007669"/>
    <property type="project" value="UniProtKB-KW"/>
</dbReference>
<reference evidence="18" key="1">
    <citation type="submission" date="2023-06" db="EMBL/GenBank/DDBJ databases">
        <title>Genome-scale phylogeny and comparative genomics of the fungal order Sordariales.</title>
        <authorList>
            <consortium name="Lawrence Berkeley National Laboratory"/>
            <person name="Hensen N."/>
            <person name="Bonometti L."/>
            <person name="Westerberg I."/>
            <person name="Brannstrom I.O."/>
            <person name="Guillou S."/>
            <person name="Cros-Aarteil S."/>
            <person name="Calhoun S."/>
            <person name="Haridas S."/>
            <person name="Kuo A."/>
            <person name="Mondo S."/>
            <person name="Pangilinan J."/>
            <person name="Riley R."/>
            <person name="LaButti K."/>
            <person name="Andreopoulos B."/>
            <person name="Lipzen A."/>
            <person name="Chen C."/>
            <person name="Yanf M."/>
            <person name="Daum C."/>
            <person name="Ng V."/>
            <person name="Clum A."/>
            <person name="Steindorff A."/>
            <person name="Ohm R."/>
            <person name="Martin F."/>
            <person name="Silar P."/>
            <person name="Natvig D."/>
            <person name="Lalanne C."/>
            <person name="Gautier V."/>
            <person name="Ament-velasquez S.L."/>
            <person name="Kruys A."/>
            <person name="Hutchinson M.I."/>
            <person name="Powell A.J."/>
            <person name="Barry K."/>
            <person name="Miller A.N."/>
            <person name="Grigoriev I.V."/>
            <person name="Debuchy R."/>
            <person name="Gladieux P."/>
            <person name="Thoren M.H."/>
            <person name="Johannesson H."/>
        </authorList>
    </citation>
    <scope>NUCLEOTIDE SEQUENCE</scope>
    <source>
        <strain evidence="18">SMH3187-1</strain>
    </source>
</reference>
<comment type="similarity">
    <text evidence="13">Belongs to the polysaccharide monooxygenase AA9 family.</text>
</comment>
<evidence type="ECO:0000256" key="7">
    <source>
        <dbReference type="ARBA" id="ARBA00023002"/>
    </source>
</evidence>
<dbReference type="EC" id="1.14.99.56" evidence="15"/>
<dbReference type="GO" id="GO:0030245">
    <property type="term" value="P:cellulose catabolic process"/>
    <property type="evidence" value="ECO:0007669"/>
    <property type="project" value="UniProtKB-KW"/>
</dbReference>
<dbReference type="GO" id="GO:0005576">
    <property type="term" value="C:extracellular region"/>
    <property type="evidence" value="ECO:0007669"/>
    <property type="project" value="UniProtKB-SubCell"/>
</dbReference>
<gene>
    <name evidence="18" type="ORF">B0T18DRAFT_321349</name>
</gene>
<evidence type="ECO:0000256" key="3">
    <source>
        <dbReference type="ARBA" id="ARBA00022525"/>
    </source>
</evidence>
<evidence type="ECO:0000313" key="18">
    <source>
        <dbReference type="EMBL" id="KAK0749725.1"/>
    </source>
</evidence>
<comment type="subcellular location">
    <subcellularLocation>
        <location evidence="2">Secreted</location>
    </subcellularLocation>
</comment>
<dbReference type="PANTHER" id="PTHR33353">
    <property type="entry name" value="PUTATIVE (AFU_ORTHOLOGUE AFUA_1G12560)-RELATED"/>
    <property type="match status" value="1"/>
</dbReference>
<keyword evidence="6" id="KW-0136">Cellulose degradation</keyword>
<evidence type="ECO:0000259" key="17">
    <source>
        <dbReference type="Pfam" id="PF03443"/>
    </source>
</evidence>
<dbReference type="InterPro" id="IPR005103">
    <property type="entry name" value="AA9_LPMO"/>
</dbReference>
<comment type="catalytic activity">
    <reaction evidence="14">
        <text>[(1-&gt;4)-beta-D-glucosyl]n+m + reduced acceptor + O2 = 4-dehydro-beta-D-glucosyl-[(1-&gt;4)-beta-D-glucosyl]n-1 + [(1-&gt;4)-beta-D-glucosyl]m + acceptor + H2O.</text>
        <dbReference type="EC" id="1.14.99.56"/>
    </reaction>
</comment>
<evidence type="ECO:0000256" key="9">
    <source>
        <dbReference type="ARBA" id="ARBA00023033"/>
    </source>
</evidence>
<organism evidence="18 19">
    <name type="scientific">Schizothecium vesticola</name>
    <dbReference type="NCBI Taxonomy" id="314040"/>
    <lineage>
        <taxon>Eukaryota</taxon>
        <taxon>Fungi</taxon>
        <taxon>Dikarya</taxon>
        <taxon>Ascomycota</taxon>
        <taxon>Pezizomycotina</taxon>
        <taxon>Sordariomycetes</taxon>
        <taxon>Sordariomycetidae</taxon>
        <taxon>Sordariales</taxon>
        <taxon>Schizotheciaceae</taxon>
        <taxon>Schizothecium</taxon>
    </lineage>
</organism>
<sequence>MASLLPLLAALAALLRSAHAHGGLNNYTVGETWYPGFDPNLPASLQLHPIPQRQYNTISPLFSATDPALSCNTPGTPAPSQSHITLPAGANLTAIYYHWIHPVGPMTVWLSRCGDSPHDCMTIDTAAASWFKIWEAGLLEGPDLATGMWYQKRFQNWEGGGEGRWEVRVPRGLRSGGYIVRHEVMSVHVENRAQFYVSCGHLEVVRGEGEGEGEGEWMVRFPGAYRQDDPSIDINIYAEEMVGVTDYIIPGGPVWPG</sequence>
<evidence type="ECO:0000313" key="19">
    <source>
        <dbReference type="Proteomes" id="UP001172155"/>
    </source>
</evidence>
<keyword evidence="18" id="KW-0378">Hydrolase</keyword>
<keyword evidence="8" id="KW-0186">Copper</keyword>
<proteinExistence type="inferred from homology"/>
<keyword evidence="11" id="KW-0119">Carbohydrate metabolism</keyword>
<evidence type="ECO:0000256" key="8">
    <source>
        <dbReference type="ARBA" id="ARBA00023008"/>
    </source>
</evidence>
<evidence type="ECO:0000256" key="12">
    <source>
        <dbReference type="ARBA" id="ARBA00023326"/>
    </source>
</evidence>
<dbReference type="PANTHER" id="PTHR33353:SF19">
    <property type="entry name" value="GLYCOSYLHYDROLASE FAMILY 61-8 PROTEIN"/>
    <property type="match status" value="1"/>
</dbReference>
<keyword evidence="5 16" id="KW-0732">Signal</keyword>
<keyword evidence="7" id="KW-0560">Oxidoreductase</keyword>
<feature type="chain" id="PRO_5041366924" description="lytic cellulose monooxygenase (C4-dehydrogenating)" evidence="16">
    <location>
        <begin position="21"/>
        <end position="257"/>
    </location>
</feature>
<dbReference type="InterPro" id="IPR049892">
    <property type="entry name" value="AA9"/>
</dbReference>
<keyword evidence="4" id="KW-0479">Metal-binding</keyword>
<evidence type="ECO:0000256" key="4">
    <source>
        <dbReference type="ARBA" id="ARBA00022723"/>
    </source>
</evidence>
<keyword evidence="19" id="KW-1185">Reference proteome</keyword>
<keyword evidence="10" id="KW-1015">Disulfide bond</keyword>
<evidence type="ECO:0000256" key="6">
    <source>
        <dbReference type="ARBA" id="ARBA00023001"/>
    </source>
</evidence>
<evidence type="ECO:0000256" key="13">
    <source>
        <dbReference type="ARBA" id="ARBA00044502"/>
    </source>
</evidence>
<dbReference type="GO" id="GO:0046872">
    <property type="term" value="F:metal ion binding"/>
    <property type="evidence" value="ECO:0007669"/>
    <property type="project" value="UniProtKB-KW"/>
</dbReference>
<evidence type="ECO:0000256" key="15">
    <source>
        <dbReference type="ARBA" id="ARBA00047174"/>
    </source>
</evidence>